<organism evidence="1 2">
    <name type="scientific">Orchesella dallaii</name>
    <dbReference type="NCBI Taxonomy" id="48710"/>
    <lineage>
        <taxon>Eukaryota</taxon>
        <taxon>Metazoa</taxon>
        <taxon>Ecdysozoa</taxon>
        <taxon>Arthropoda</taxon>
        <taxon>Hexapoda</taxon>
        <taxon>Collembola</taxon>
        <taxon>Entomobryomorpha</taxon>
        <taxon>Entomobryoidea</taxon>
        <taxon>Orchesellidae</taxon>
        <taxon>Orchesellinae</taxon>
        <taxon>Orchesella</taxon>
    </lineage>
</organism>
<dbReference type="Proteomes" id="UP001642540">
    <property type="component" value="Unassembled WGS sequence"/>
</dbReference>
<protein>
    <submittedName>
        <fullName evidence="1">Uncharacterized protein</fullName>
    </submittedName>
</protein>
<comment type="caution">
    <text evidence="1">The sequence shown here is derived from an EMBL/GenBank/DDBJ whole genome shotgun (WGS) entry which is preliminary data.</text>
</comment>
<evidence type="ECO:0000313" key="1">
    <source>
        <dbReference type="EMBL" id="CAL8143728.1"/>
    </source>
</evidence>
<sequence length="125" mass="14665">MHFCNGTNSKFEVSRTATRLVNTHVHTHENPSRKHALSCFRLRKWDVDVMQYWAHVLIFSSPHLTINDYAQKYDHSLHYVFGLQEVSRVSNFPVLTSLVFVLENLSFSENFYPLLNLIILENNNL</sequence>
<gene>
    <name evidence="1" type="ORF">ODALV1_LOCUS29847</name>
</gene>
<name>A0ABP1S683_9HEXA</name>
<reference evidence="1 2" key="1">
    <citation type="submission" date="2024-08" db="EMBL/GenBank/DDBJ databases">
        <authorList>
            <person name="Cucini C."/>
            <person name="Frati F."/>
        </authorList>
    </citation>
    <scope>NUCLEOTIDE SEQUENCE [LARGE SCALE GENOMIC DNA]</scope>
</reference>
<accession>A0ABP1S683</accession>
<dbReference type="EMBL" id="CAXLJM020000160">
    <property type="protein sequence ID" value="CAL8143728.1"/>
    <property type="molecule type" value="Genomic_DNA"/>
</dbReference>
<evidence type="ECO:0000313" key="2">
    <source>
        <dbReference type="Proteomes" id="UP001642540"/>
    </source>
</evidence>
<keyword evidence="2" id="KW-1185">Reference proteome</keyword>
<proteinExistence type="predicted"/>